<protein>
    <submittedName>
        <fullName evidence="2">Uncharacterized protein</fullName>
    </submittedName>
</protein>
<dbReference type="AlphaFoldDB" id="A0A9K3CZ79"/>
<dbReference type="EMBL" id="BDIP01001718">
    <property type="protein sequence ID" value="GIQ84998.1"/>
    <property type="molecule type" value="Genomic_DNA"/>
</dbReference>
<feature type="region of interest" description="Disordered" evidence="1">
    <location>
        <begin position="19"/>
        <end position="63"/>
    </location>
</feature>
<sequence length="473" mass="51829">MTPSQPLLFYWLDYNGTRASPRPHKEARPTYRDPYFTQGSSRPVTSEPMCPKAPRPLTTPSGATTVSKHLERSMADVASAAGPNLKHSTWHALAPRTPLTQRECSLPFPRGRYDLCVPVQAVRVCPRAFALSVKEKVDYGRSTNAGTILYDASMLVPLKGMSCPDDEEAWTVSHGTQHSMVAAPMGGRLMLSGYDGHSDTVPGFEDPGSGYILLAVSDMGGDRYRLDHASRGRRRHYIAADGGRVWLPEGLSLELPELDIRCSAALGEEFVFFQAFRYLAERPGVCLLDPETQEWTQDLRPCPPFADSGTIPAVSVLDTLHVFPAGGHWTYTVLHGWAKEPAPPAKVQDVGDCQVFGRLIAVCSLTEVYLHDTVSGDWASAGCGPWGATSVRLGPDEVLCATGEFSTTATPDTDGTRLSRGGYAWRMPATRMHVNVFSLDPALWYPSAQKGWGRLIEWDCERLEKLGLAYGVE</sequence>
<reference evidence="2 3" key="1">
    <citation type="journal article" date="2018" name="PLoS ONE">
        <title>The draft genome of Kipferlia bialata reveals reductive genome evolution in fornicate parasites.</title>
        <authorList>
            <person name="Tanifuji G."/>
            <person name="Takabayashi S."/>
            <person name="Kume K."/>
            <person name="Takagi M."/>
            <person name="Nakayama T."/>
            <person name="Kamikawa R."/>
            <person name="Inagaki Y."/>
            <person name="Hashimoto T."/>
        </authorList>
    </citation>
    <scope>NUCLEOTIDE SEQUENCE [LARGE SCALE GENOMIC DNA]</scope>
    <source>
        <strain evidence="2">NY0173</strain>
    </source>
</reference>
<accession>A0A9K3CZ79</accession>
<dbReference type="Proteomes" id="UP000265618">
    <property type="component" value="Unassembled WGS sequence"/>
</dbReference>
<comment type="caution">
    <text evidence="2">The sequence shown here is derived from an EMBL/GenBank/DDBJ whole genome shotgun (WGS) entry which is preliminary data.</text>
</comment>
<evidence type="ECO:0000313" key="2">
    <source>
        <dbReference type="EMBL" id="GIQ84998.1"/>
    </source>
</evidence>
<evidence type="ECO:0000313" key="3">
    <source>
        <dbReference type="Proteomes" id="UP000265618"/>
    </source>
</evidence>
<evidence type="ECO:0000256" key="1">
    <source>
        <dbReference type="SAM" id="MobiDB-lite"/>
    </source>
</evidence>
<proteinExistence type="predicted"/>
<name>A0A9K3CZ79_9EUKA</name>
<gene>
    <name evidence="2" type="ORF">KIPB_006600</name>
</gene>
<organism evidence="2 3">
    <name type="scientific">Kipferlia bialata</name>
    <dbReference type="NCBI Taxonomy" id="797122"/>
    <lineage>
        <taxon>Eukaryota</taxon>
        <taxon>Metamonada</taxon>
        <taxon>Carpediemonas-like organisms</taxon>
        <taxon>Kipferlia</taxon>
    </lineage>
</organism>
<keyword evidence="3" id="KW-1185">Reference proteome</keyword>